<dbReference type="OrthoDB" id="2245989at2759"/>
<evidence type="ECO:0000313" key="1">
    <source>
        <dbReference type="EMBL" id="KPI35177.1"/>
    </source>
</evidence>
<dbReference type="VEuPathDB" id="FungiDB:AB675_10135"/>
<dbReference type="InterPro" id="IPR021833">
    <property type="entry name" value="DUF3425"/>
</dbReference>
<comment type="caution">
    <text evidence="1">The sequence shown here is derived from an EMBL/GenBank/DDBJ whole genome shotgun (WGS) entry which is preliminary data.</text>
</comment>
<organism evidence="1 2">
    <name type="scientific">Cyphellophora attinorum</name>
    <dbReference type="NCBI Taxonomy" id="1664694"/>
    <lineage>
        <taxon>Eukaryota</taxon>
        <taxon>Fungi</taxon>
        <taxon>Dikarya</taxon>
        <taxon>Ascomycota</taxon>
        <taxon>Pezizomycotina</taxon>
        <taxon>Eurotiomycetes</taxon>
        <taxon>Chaetothyriomycetidae</taxon>
        <taxon>Chaetothyriales</taxon>
        <taxon>Cyphellophoraceae</taxon>
        <taxon>Cyphellophora</taxon>
    </lineage>
</organism>
<dbReference type="Pfam" id="PF11905">
    <property type="entry name" value="DUF3425"/>
    <property type="match status" value="1"/>
</dbReference>
<gene>
    <name evidence="1" type="ORF">AB675_10135</name>
</gene>
<dbReference type="EMBL" id="LFJN01000043">
    <property type="protein sequence ID" value="KPI35177.1"/>
    <property type="molecule type" value="Genomic_DNA"/>
</dbReference>
<dbReference type="PANTHER" id="PTHR38116">
    <property type="entry name" value="CHROMOSOME 7, WHOLE GENOME SHOTGUN SEQUENCE"/>
    <property type="match status" value="1"/>
</dbReference>
<accession>A0A0N1GXP0</accession>
<name>A0A0N1GXP0_9EURO</name>
<dbReference type="RefSeq" id="XP_017995140.1">
    <property type="nucleotide sequence ID" value="XM_018138885.1"/>
</dbReference>
<dbReference type="GeneID" id="28730765"/>
<proteinExistence type="predicted"/>
<evidence type="ECO:0000313" key="2">
    <source>
        <dbReference type="Proteomes" id="UP000038010"/>
    </source>
</evidence>
<protein>
    <submittedName>
        <fullName evidence="1">Uncharacterized protein</fullName>
    </submittedName>
</protein>
<dbReference type="Proteomes" id="UP000038010">
    <property type="component" value="Unassembled WGS sequence"/>
</dbReference>
<dbReference type="AlphaFoldDB" id="A0A0N1GXP0"/>
<dbReference type="PANTHER" id="PTHR38116:SF5">
    <property type="entry name" value="BZIP DOMAIN-CONTAINING PROTEIN"/>
    <property type="match status" value="1"/>
</dbReference>
<sequence>MVVVEDWLAPPDFSASLGSPEGAALQNSASLAFGSVRREKWQKVALPYHSIIHTSSRRCTSGQCSSSLQLSADHLSLTLVYFNVLRGILSNIALLGLDYDMMQFDEYPSPFLPLSSSASSAIAFLPDSLMPTRSQKTMAHHPEIDVFPDAVFRDNWIACADEGRMDDDEFCFDLVGSRSRLDKRGSEGPGCWLRGEPWTAASWEFAEWFVLKYPFLFRGAAEFERGTNLWRRRTGLRPLCFGAAIELEVTRFAYSPN</sequence>
<keyword evidence="2" id="KW-1185">Reference proteome</keyword>
<reference evidence="1 2" key="1">
    <citation type="submission" date="2015-06" db="EMBL/GenBank/DDBJ databases">
        <title>Draft genome of the ant-associated black yeast Phialophora attae CBS 131958.</title>
        <authorList>
            <person name="Moreno L.F."/>
            <person name="Stielow B.J."/>
            <person name="de Hoog S."/>
            <person name="Vicente V.A."/>
            <person name="Weiss V.A."/>
            <person name="de Vries M."/>
            <person name="Cruz L.M."/>
            <person name="Souza E.M."/>
        </authorList>
    </citation>
    <scope>NUCLEOTIDE SEQUENCE [LARGE SCALE GENOMIC DNA]</scope>
    <source>
        <strain evidence="1 2">CBS 131958</strain>
    </source>
</reference>